<name>A0AAV9EBB4_ACOCL</name>
<protein>
    <submittedName>
        <fullName evidence="4">Type I inositol 1,4,5-trisphosphate 5-phosphatase CVP2</fullName>
    </submittedName>
</protein>
<comment type="similarity">
    <text evidence="1">Belongs to the inositol polyphosphate 5-phosphatase family.</text>
</comment>
<evidence type="ECO:0000256" key="1">
    <source>
        <dbReference type="ARBA" id="ARBA00010768"/>
    </source>
</evidence>
<sequence length="94" mass="11181">MEHLIRERSVFNQWKLRLVTGDQTFEGWQEGAIGFSPTYKYYPNSNEYYGSSLGRKGEKRRAPAWCDRILWRGIRLKQTRYNRGGSRLSDHRPV</sequence>
<reference evidence="4" key="1">
    <citation type="journal article" date="2023" name="Nat. Commun.">
        <title>Diploid and tetraploid genomes of Acorus and the evolution of monocots.</title>
        <authorList>
            <person name="Ma L."/>
            <person name="Liu K.W."/>
            <person name="Li Z."/>
            <person name="Hsiao Y.Y."/>
            <person name="Qi Y."/>
            <person name="Fu T."/>
            <person name="Tang G.D."/>
            <person name="Zhang D."/>
            <person name="Sun W.H."/>
            <person name="Liu D.K."/>
            <person name="Li Y."/>
            <person name="Chen G.Z."/>
            <person name="Liu X.D."/>
            <person name="Liao X.Y."/>
            <person name="Jiang Y.T."/>
            <person name="Yu X."/>
            <person name="Hao Y."/>
            <person name="Huang J."/>
            <person name="Zhao X.W."/>
            <person name="Ke S."/>
            <person name="Chen Y.Y."/>
            <person name="Wu W.L."/>
            <person name="Hsu J.L."/>
            <person name="Lin Y.F."/>
            <person name="Huang M.D."/>
            <person name="Li C.Y."/>
            <person name="Huang L."/>
            <person name="Wang Z.W."/>
            <person name="Zhao X."/>
            <person name="Zhong W.Y."/>
            <person name="Peng D.H."/>
            <person name="Ahmad S."/>
            <person name="Lan S."/>
            <person name="Zhang J.S."/>
            <person name="Tsai W.C."/>
            <person name="Van de Peer Y."/>
            <person name="Liu Z.J."/>
        </authorList>
    </citation>
    <scope>NUCLEOTIDE SEQUENCE</scope>
    <source>
        <strain evidence="4">CP</strain>
    </source>
</reference>
<dbReference type="AlphaFoldDB" id="A0AAV9EBB4"/>
<dbReference type="InterPro" id="IPR045849">
    <property type="entry name" value="IP5P_plant"/>
</dbReference>
<dbReference type="SUPFAM" id="SSF56219">
    <property type="entry name" value="DNase I-like"/>
    <property type="match status" value="1"/>
</dbReference>
<dbReference type="GO" id="GO:0046856">
    <property type="term" value="P:phosphatidylinositol dephosphorylation"/>
    <property type="evidence" value="ECO:0007669"/>
    <property type="project" value="InterPro"/>
</dbReference>
<evidence type="ECO:0000313" key="4">
    <source>
        <dbReference type="EMBL" id="KAK1309307.1"/>
    </source>
</evidence>
<dbReference type="PANTHER" id="PTHR45666">
    <property type="entry name" value="TYPE IV INOSITOL POLYPHOSPHATE 5-PHOSPHATASE 9"/>
    <property type="match status" value="1"/>
</dbReference>
<dbReference type="GO" id="GO:0004445">
    <property type="term" value="F:inositol-polyphosphate 5-phosphatase activity"/>
    <property type="evidence" value="ECO:0007669"/>
    <property type="project" value="InterPro"/>
</dbReference>
<dbReference type="GO" id="GO:0034485">
    <property type="term" value="F:phosphatidylinositol-3,4,5-trisphosphate 5-phosphatase activity"/>
    <property type="evidence" value="ECO:0007669"/>
    <property type="project" value="TreeGrafter"/>
</dbReference>
<dbReference type="EMBL" id="JAUJYO010000009">
    <property type="protein sequence ID" value="KAK1309307.1"/>
    <property type="molecule type" value="Genomic_DNA"/>
</dbReference>
<dbReference type="InterPro" id="IPR000300">
    <property type="entry name" value="IPPc"/>
</dbReference>
<proteinExistence type="inferred from homology"/>
<reference evidence="4" key="2">
    <citation type="submission" date="2023-06" db="EMBL/GenBank/DDBJ databases">
        <authorList>
            <person name="Ma L."/>
            <person name="Liu K.-W."/>
            <person name="Li Z."/>
            <person name="Hsiao Y.-Y."/>
            <person name="Qi Y."/>
            <person name="Fu T."/>
            <person name="Tang G."/>
            <person name="Zhang D."/>
            <person name="Sun W.-H."/>
            <person name="Liu D.-K."/>
            <person name="Li Y."/>
            <person name="Chen G.-Z."/>
            <person name="Liu X.-D."/>
            <person name="Liao X.-Y."/>
            <person name="Jiang Y.-T."/>
            <person name="Yu X."/>
            <person name="Hao Y."/>
            <person name="Huang J."/>
            <person name="Zhao X.-W."/>
            <person name="Ke S."/>
            <person name="Chen Y.-Y."/>
            <person name="Wu W.-L."/>
            <person name="Hsu J.-L."/>
            <person name="Lin Y.-F."/>
            <person name="Huang M.-D."/>
            <person name="Li C.-Y."/>
            <person name="Huang L."/>
            <person name="Wang Z.-W."/>
            <person name="Zhao X."/>
            <person name="Zhong W.-Y."/>
            <person name="Peng D.-H."/>
            <person name="Ahmad S."/>
            <person name="Lan S."/>
            <person name="Zhang J.-S."/>
            <person name="Tsai W.-C."/>
            <person name="Van De Peer Y."/>
            <person name="Liu Z.-J."/>
        </authorList>
    </citation>
    <scope>NUCLEOTIDE SEQUENCE</scope>
    <source>
        <strain evidence="4">CP</strain>
        <tissue evidence="4">Leaves</tissue>
    </source>
</reference>
<organism evidence="4 5">
    <name type="scientific">Acorus calamus</name>
    <name type="common">Sweet flag</name>
    <dbReference type="NCBI Taxonomy" id="4465"/>
    <lineage>
        <taxon>Eukaryota</taxon>
        <taxon>Viridiplantae</taxon>
        <taxon>Streptophyta</taxon>
        <taxon>Embryophyta</taxon>
        <taxon>Tracheophyta</taxon>
        <taxon>Spermatophyta</taxon>
        <taxon>Magnoliopsida</taxon>
        <taxon>Liliopsida</taxon>
        <taxon>Acoraceae</taxon>
        <taxon>Acorus</taxon>
    </lineage>
</organism>
<keyword evidence="5" id="KW-1185">Reference proteome</keyword>
<dbReference type="Gene3D" id="3.60.10.10">
    <property type="entry name" value="Endonuclease/exonuclease/phosphatase"/>
    <property type="match status" value="1"/>
</dbReference>
<evidence type="ECO:0000256" key="2">
    <source>
        <dbReference type="ARBA" id="ARBA00022801"/>
    </source>
</evidence>
<feature type="domain" description="Inositol polyphosphate-related phosphatase" evidence="3">
    <location>
        <begin position="22"/>
        <end position="94"/>
    </location>
</feature>
<evidence type="ECO:0000313" key="5">
    <source>
        <dbReference type="Proteomes" id="UP001180020"/>
    </source>
</evidence>
<accession>A0AAV9EBB4</accession>
<evidence type="ECO:0000259" key="3">
    <source>
        <dbReference type="Pfam" id="PF22669"/>
    </source>
</evidence>
<dbReference type="InterPro" id="IPR036691">
    <property type="entry name" value="Endo/exonu/phosph_ase_sf"/>
</dbReference>
<comment type="caution">
    <text evidence="4">The sequence shown here is derived from an EMBL/GenBank/DDBJ whole genome shotgun (WGS) entry which is preliminary data.</text>
</comment>
<dbReference type="PANTHER" id="PTHR45666:SF18">
    <property type="entry name" value="TYPE IV INOSITOL POLYPHOSPHATE 5-PHOSPHATASE 9"/>
    <property type="match status" value="1"/>
</dbReference>
<dbReference type="Proteomes" id="UP001180020">
    <property type="component" value="Unassembled WGS sequence"/>
</dbReference>
<keyword evidence="2" id="KW-0378">Hydrolase</keyword>
<gene>
    <name evidence="4" type="primary">CVP2</name>
    <name evidence="4" type="ORF">QJS10_CPA09g00267</name>
</gene>
<dbReference type="Pfam" id="PF22669">
    <property type="entry name" value="Exo_endo_phos2"/>
    <property type="match status" value="1"/>
</dbReference>
<dbReference type="GO" id="GO:0004439">
    <property type="term" value="F:phosphatidylinositol-4,5-bisphosphate 5-phosphatase activity"/>
    <property type="evidence" value="ECO:0007669"/>
    <property type="project" value="TreeGrafter"/>
</dbReference>